<dbReference type="EMBL" id="DVFJ01000036">
    <property type="protein sequence ID" value="HIQ72577.1"/>
    <property type="molecule type" value="Genomic_DNA"/>
</dbReference>
<keyword evidence="6" id="KW-0862">Zinc</keyword>
<comment type="caution">
    <text evidence="6">Lacks conserved residue(s) required for the propagation of feature annotation.</text>
</comment>
<comment type="catalytic activity">
    <reaction evidence="6">
        <text>(S)-dihydroorotate + H2O = N-carbamoyl-L-aspartate + H(+)</text>
        <dbReference type="Rhea" id="RHEA:24296"/>
        <dbReference type="ChEBI" id="CHEBI:15377"/>
        <dbReference type="ChEBI" id="CHEBI:15378"/>
        <dbReference type="ChEBI" id="CHEBI:30864"/>
        <dbReference type="ChEBI" id="CHEBI:32814"/>
        <dbReference type="EC" id="3.5.2.3"/>
    </reaction>
</comment>
<comment type="similarity">
    <text evidence="2 6">Belongs to the metallo-dependent hydrolases superfamily. DHOase family. Class I DHOase subfamily.</text>
</comment>
<dbReference type="SUPFAM" id="SSF51556">
    <property type="entry name" value="Metallo-dependent hydrolases"/>
    <property type="match status" value="1"/>
</dbReference>
<proteinExistence type="inferred from homology"/>
<dbReference type="Proteomes" id="UP000886887">
    <property type="component" value="Unassembled WGS sequence"/>
</dbReference>
<dbReference type="Pfam" id="PF12890">
    <property type="entry name" value="DHOase"/>
    <property type="match status" value="1"/>
</dbReference>
<evidence type="ECO:0000313" key="9">
    <source>
        <dbReference type="Proteomes" id="UP000886887"/>
    </source>
</evidence>
<evidence type="ECO:0000259" key="7">
    <source>
        <dbReference type="Pfam" id="PF12890"/>
    </source>
</evidence>
<dbReference type="GO" id="GO:0004151">
    <property type="term" value="F:dihydroorotase activity"/>
    <property type="evidence" value="ECO:0007669"/>
    <property type="project" value="UniProtKB-UniRule"/>
</dbReference>
<dbReference type="Gene3D" id="2.30.40.10">
    <property type="entry name" value="Urease, subunit C, domain 1"/>
    <property type="match status" value="1"/>
</dbReference>
<dbReference type="InterPro" id="IPR050138">
    <property type="entry name" value="DHOase/Allantoinase_Hydrolase"/>
</dbReference>
<dbReference type="EC" id="3.5.2.3" evidence="6"/>
<organism evidence="8 9">
    <name type="scientific">Candidatus Onthenecus intestinigallinarum</name>
    <dbReference type="NCBI Taxonomy" id="2840875"/>
    <lineage>
        <taxon>Bacteria</taxon>
        <taxon>Bacillati</taxon>
        <taxon>Bacillota</taxon>
        <taxon>Clostridia</taxon>
        <taxon>Eubacteriales</taxon>
        <taxon>Candidatus Onthenecus</taxon>
    </lineage>
</organism>
<dbReference type="GO" id="GO:0044205">
    <property type="term" value="P:'de novo' UMP biosynthetic process"/>
    <property type="evidence" value="ECO:0007669"/>
    <property type="project" value="UniProtKB-UniRule"/>
</dbReference>
<dbReference type="Gene3D" id="3.20.20.140">
    <property type="entry name" value="Metal-dependent hydrolases"/>
    <property type="match status" value="1"/>
</dbReference>
<dbReference type="PROSITE" id="PS00483">
    <property type="entry name" value="DIHYDROOROTASE_2"/>
    <property type="match status" value="1"/>
</dbReference>
<feature type="binding site" evidence="6">
    <location>
        <position position="153"/>
    </location>
    <ligand>
        <name>Zn(2+)</name>
        <dbReference type="ChEBI" id="CHEBI:29105"/>
        <label>1</label>
    </ligand>
</feature>
<comment type="pathway">
    <text evidence="6">Pyrimidine metabolism; UMP biosynthesis via de novo pathway; (S)-dihydroorotate from bicarbonate: step 3/3.</text>
</comment>
<dbReference type="InterPro" id="IPR002195">
    <property type="entry name" value="Dihydroorotase_CS"/>
</dbReference>
<evidence type="ECO:0000256" key="4">
    <source>
        <dbReference type="ARBA" id="ARBA00022801"/>
    </source>
</evidence>
<evidence type="ECO:0000256" key="3">
    <source>
        <dbReference type="ARBA" id="ARBA00022723"/>
    </source>
</evidence>
<dbReference type="GO" id="GO:0006145">
    <property type="term" value="P:purine nucleobase catabolic process"/>
    <property type="evidence" value="ECO:0007669"/>
    <property type="project" value="TreeGrafter"/>
</dbReference>
<protein>
    <recommendedName>
        <fullName evidence="6">Dihydroorotase</fullName>
        <shortName evidence="6">DHOase</shortName>
        <ecNumber evidence="6">3.5.2.3</ecNumber>
    </recommendedName>
</protein>
<feature type="binding site" evidence="6">
    <location>
        <position position="60"/>
    </location>
    <ligand>
        <name>Zn(2+)</name>
        <dbReference type="ChEBI" id="CHEBI:29105"/>
        <label>1</label>
    </ligand>
</feature>
<evidence type="ECO:0000256" key="6">
    <source>
        <dbReference type="HAMAP-Rule" id="MF_00220"/>
    </source>
</evidence>
<dbReference type="NCBIfam" id="TIGR00857">
    <property type="entry name" value="pyrC_multi"/>
    <property type="match status" value="1"/>
</dbReference>
<gene>
    <name evidence="6" type="primary">pyrC</name>
    <name evidence="8" type="ORF">IAB73_10275</name>
</gene>
<feature type="binding site" evidence="6">
    <location>
        <position position="233"/>
    </location>
    <ligand>
        <name>Zn(2+)</name>
        <dbReference type="ChEBI" id="CHEBI:29105"/>
        <label>2</label>
    </ligand>
</feature>
<dbReference type="PANTHER" id="PTHR43668">
    <property type="entry name" value="ALLANTOINASE"/>
    <property type="match status" value="1"/>
</dbReference>
<feature type="binding site" evidence="6">
    <location>
        <position position="306"/>
    </location>
    <ligand>
        <name>Zn(2+)</name>
        <dbReference type="ChEBI" id="CHEBI:29105"/>
        <label>1</label>
    </ligand>
</feature>
<keyword evidence="3 6" id="KW-0479">Metal-binding</keyword>
<dbReference type="InterPro" id="IPR024403">
    <property type="entry name" value="DHOase_cat"/>
</dbReference>
<feature type="domain" description="Dihydroorotase catalytic" evidence="7">
    <location>
        <begin position="51"/>
        <end position="237"/>
    </location>
</feature>
<evidence type="ECO:0000256" key="1">
    <source>
        <dbReference type="ARBA" id="ARBA00002368"/>
    </source>
</evidence>
<feature type="active site" evidence="6">
    <location>
        <position position="306"/>
    </location>
</feature>
<feature type="binding site" evidence="6">
    <location>
        <position position="94"/>
    </location>
    <ligand>
        <name>substrate</name>
    </ligand>
</feature>
<evidence type="ECO:0000256" key="2">
    <source>
        <dbReference type="ARBA" id="ARBA00010286"/>
    </source>
</evidence>
<dbReference type="InterPro" id="IPR011059">
    <property type="entry name" value="Metal-dep_hydrolase_composite"/>
</dbReference>
<dbReference type="InterPro" id="IPR032466">
    <property type="entry name" value="Metal_Hydrolase"/>
</dbReference>
<dbReference type="GO" id="GO:0005737">
    <property type="term" value="C:cytoplasm"/>
    <property type="evidence" value="ECO:0007669"/>
    <property type="project" value="TreeGrafter"/>
</dbReference>
<dbReference type="GO" id="GO:0008270">
    <property type="term" value="F:zinc ion binding"/>
    <property type="evidence" value="ECO:0007669"/>
    <property type="project" value="UniProtKB-UniRule"/>
</dbReference>
<name>A0A9D1CRI4_9FIRM</name>
<dbReference type="PANTHER" id="PTHR43668:SF2">
    <property type="entry name" value="ALLANTOINASE"/>
    <property type="match status" value="1"/>
</dbReference>
<sequence length="426" mass="45536">MKTILRGGRVIDPSQNLDGVMDVLIEDGRIAELCAHAQKDGAEVIDASGLCVLPGLVDIHCHLRDPGFEYKEDIATGTQSAAAGGFTSICCMPNTNPVNDCAAVTRYILERAATVGSGVHVYPIGAISKGLKGGELAEIGTMKEAGIVAISDDGKPVVNPNLMRLALIYADHFDVPVVSHSEDPDLVDGGVMNEGYMSTLLGLRGTTRAAEEVMIARDILVAETYGKRIHLCHVSTKGGVQLIREAKARGVRVTAETAPHYIGATDAWVEGYDTNTRVNPPLRTEEDRLAVIAGLVDGTLDCIATDHAPHHADEKNVEYPLAASGMVGFETAFAVCYTELVEKGYMDLPRLVSLMTCKPARILNLPAGTLAPGTRADIALVDLARSWTVDAAKLHSKSKNTPFDGRTYTGRVKRTLCAGRTIYEEA</sequence>
<comment type="cofactor">
    <cofactor evidence="6">
        <name>Zn(2+)</name>
        <dbReference type="ChEBI" id="CHEBI:29105"/>
    </cofactor>
    <text evidence="6">Binds 2 Zn(2+) ions per subunit.</text>
</comment>
<dbReference type="HAMAP" id="MF_00220_B">
    <property type="entry name" value="PyrC_classI_B"/>
    <property type="match status" value="1"/>
</dbReference>
<evidence type="ECO:0000313" key="8">
    <source>
        <dbReference type="EMBL" id="HIQ72577.1"/>
    </source>
</evidence>
<reference evidence="8" key="2">
    <citation type="journal article" date="2021" name="PeerJ">
        <title>Extensive microbial diversity within the chicken gut microbiome revealed by metagenomics and culture.</title>
        <authorList>
            <person name="Gilroy R."/>
            <person name="Ravi A."/>
            <person name="Getino M."/>
            <person name="Pursley I."/>
            <person name="Horton D.L."/>
            <person name="Alikhan N.F."/>
            <person name="Baker D."/>
            <person name="Gharbi K."/>
            <person name="Hall N."/>
            <person name="Watson M."/>
            <person name="Adriaenssens E.M."/>
            <person name="Foster-Nyarko E."/>
            <person name="Jarju S."/>
            <person name="Secka A."/>
            <person name="Antonio M."/>
            <person name="Oren A."/>
            <person name="Chaudhuri R.R."/>
            <person name="La Ragione R."/>
            <person name="Hildebrand F."/>
            <person name="Pallen M.J."/>
        </authorList>
    </citation>
    <scope>NUCLEOTIDE SEQUENCE</scope>
    <source>
        <strain evidence="8">ChiSxjej2B14-6234</strain>
    </source>
</reference>
<dbReference type="CDD" id="cd01317">
    <property type="entry name" value="DHOase_IIa"/>
    <property type="match status" value="1"/>
</dbReference>
<feature type="binding site" evidence="6">
    <location>
        <position position="279"/>
    </location>
    <ligand>
        <name>substrate</name>
    </ligand>
</feature>
<comment type="caution">
    <text evidence="8">The sequence shown here is derived from an EMBL/GenBank/DDBJ whole genome shotgun (WGS) entry which is preliminary data.</text>
</comment>
<keyword evidence="4 6" id="KW-0378">Hydrolase</keyword>
<keyword evidence="5 6" id="KW-0665">Pyrimidine biosynthesis</keyword>
<dbReference type="AlphaFoldDB" id="A0A9D1CRI4"/>
<comment type="function">
    <text evidence="1 6">Catalyzes the reversible cyclization of carbamoyl aspartate to dihydroorotate.</text>
</comment>
<accession>A0A9D1CRI4</accession>
<feature type="binding site" evidence="6">
    <location>
        <position position="310"/>
    </location>
    <ligand>
        <name>substrate</name>
    </ligand>
</feature>
<feature type="binding site" evidence="6">
    <location>
        <position position="62"/>
    </location>
    <ligand>
        <name>Zn(2+)</name>
        <dbReference type="ChEBI" id="CHEBI:29105"/>
        <label>1</label>
    </ligand>
</feature>
<reference evidence="8" key="1">
    <citation type="submission" date="2020-10" db="EMBL/GenBank/DDBJ databases">
        <authorList>
            <person name="Gilroy R."/>
        </authorList>
    </citation>
    <scope>NUCLEOTIDE SEQUENCE</scope>
    <source>
        <strain evidence="8">ChiSxjej2B14-6234</strain>
    </source>
</reference>
<dbReference type="GO" id="GO:0004038">
    <property type="term" value="F:allantoinase activity"/>
    <property type="evidence" value="ECO:0007669"/>
    <property type="project" value="TreeGrafter"/>
</dbReference>
<feature type="binding site" evidence="6">
    <location>
        <begin position="62"/>
        <end position="64"/>
    </location>
    <ligand>
        <name>substrate</name>
    </ligand>
</feature>
<feature type="binding site" evidence="6">
    <location>
        <position position="180"/>
    </location>
    <ligand>
        <name>Zn(2+)</name>
        <dbReference type="ChEBI" id="CHEBI:29105"/>
        <label>2</label>
    </ligand>
</feature>
<feature type="binding site" evidence="6">
    <location>
        <position position="153"/>
    </location>
    <ligand>
        <name>Zn(2+)</name>
        <dbReference type="ChEBI" id="CHEBI:29105"/>
        <label>2</label>
    </ligand>
</feature>
<dbReference type="InterPro" id="IPR004722">
    <property type="entry name" value="DHOase"/>
</dbReference>
<dbReference type="SUPFAM" id="SSF51338">
    <property type="entry name" value="Composite domain of metallo-dependent hydrolases"/>
    <property type="match status" value="1"/>
</dbReference>
<evidence type="ECO:0000256" key="5">
    <source>
        <dbReference type="ARBA" id="ARBA00022975"/>
    </source>
</evidence>